<dbReference type="GO" id="GO:0046872">
    <property type="term" value="F:metal ion binding"/>
    <property type="evidence" value="ECO:0007669"/>
    <property type="project" value="UniProtKB-KW"/>
</dbReference>
<evidence type="ECO:0000256" key="17">
    <source>
        <dbReference type="ARBA" id="ARBA00078074"/>
    </source>
</evidence>
<evidence type="ECO:0000256" key="1">
    <source>
        <dbReference type="ARBA" id="ARBA00001941"/>
    </source>
</evidence>
<comment type="caution">
    <text evidence="19">The sequence shown here is derived from an EMBL/GenBank/DDBJ whole genome shotgun (WGS) entry which is preliminary data.</text>
</comment>
<dbReference type="GO" id="GO:0070573">
    <property type="term" value="F:metallodipeptidase activity"/>
    <property type="evidence" value="ECO:0007669"/>
    <property type="project" value="TreeGrafter"/>
</dbReference>
<dbReference type="EMBL" id="SMBP01000007">
    <property type="protein sequence ID" value="TCU60332.1"/>
    <property type="molecule type" value="Genomic_DNA"/>
</dbReference>
<evidence type="ECO:0000256" key="5">
    <source>
        <dbReference type="ARBA" id="ARBA00022801"/>
    </source>
</evidence>
<keyword evidence="20" id="KW-1185">Reference proteome</keyword>
<evidence type="ECO:0000256" key="2">
    <source>
        <dbReference type="ARBA" id="ARBA00001947"/>
    </source>
</evidence>
<reference evidence="19 20" key="1">
    <citation type="submission" date="2019-03" db="EMBL/GenBank/DDBJ databases">
        <title>Genomic Encyclopedia of Type Strains, Phase IV (KMG-IV): sequencing the most valuable type-strain genomes for metagenomic binning, comparative biology and taxonomic classification.</title>
        <authorList>
            <person name="Goeker M."/>
        </authorList>
    </citation>
    <scope>NUCLEOTIDE SEQUENCE [LARGE SCALE GENOMIC DNA]</scope>
    <source>
        <strain evidence="19 20">DSM 29481</strain>
    </source>
</reference>
<evidence type="ECO:0000256" key="15">
    <source>
        <dbReference type="ARBA" id="ARBA00076004"/>
    </source>
</evidence>
<dbReference type="GO" id="GO:0006508">
    <property type="term" value="P:proteolysis"/>
    <property type="evidence" value="ECO:0007669"/>
    <property type="project" value="UniProtKB-KW"/>
</dbReference>
<proteinExistence type="inferred from homology"/>
<dbReference type="GO" id="GO:0005829">
    <property type="term" value="C:cytosol"/>
    <property type="evidence" value="ECO:0007669"/>
    <property type="project" value="TreeGrafter"/>
</dbReference>
<dbReference type="NCBIfam" id="TIGR01893">
    <property type="entry name" value="aa-his-dipept"/>
    <property type="match status" value="1"/>
</dbReference>
<keyword evidence="7" id="KW-0482">Metalloprotease</keyword>
<sequence>METILNHAFAHQKYFEEMTRIPHGSFHEEAYSAYLEEFAKAHQFTYERDEMNNVIICKPASKGYEEHEPIILQAHMDMVCEKHRDVDFDFAKDALKLKLEDGYLMAEGTTLGADDGVGVAYMLALLDDQEAKHPMLECIFTVQEEVGLFGALALKKEQLHANRMINLDDGGETATCISSAGGMNVIFTRPNLQVPMQEKAYRLDVKGLKGGHSGGEIDKERGNANRLLARILYAVNAKFDMQLHMMDGGDKDNAIPREASAVFFSDAPFIKLEKTVREMTAVIKKELEFSDANMEVAFYETSAKTAMSIEDSENLLKLMLSVPDGLHHHSMSIEGLSTASSNLAVIHCDEEVMLNVSLRGALESYVDDLAITMDILAEAFGFETKHEARYPAWSYDEKSELREVMKRVCKDIYGKELTLLAVHGGLECGVFKALNPNMEIVTMGPLMEDIHTPQERLDMDSFDRTYIFLKTFLENL</sequence>
<evidence type="ECO:0000256" key="7">
    <source>
        <dbReference type="ARBA" id="ARBA00023049"/>
    </source>
</evidence>
<dbReference type="InterPro" id="IPR001160">
    <property type="entry name" value="Peptidase_M20C"/>
</dbReference>
<evidence type="ECO:0000256" key="10">
    <source>
        <dbReference type="ARBA" id="ARBA00038976"/>
    </source>
</evidence>
<organism evidence="19 20">
    <name type="scientific">Longicatena caecimuris</name>
    <dbReference type="NCBI Taxonomy" id="1796635"/>
    <lineage>
        <taxon>Bacteria</taxon>
        <taxon>Bacillati</taxon>
        <taxon>Bacillota</taxon>
        <taxon>Erysipelotrichia</taxon>
        <taxon>Erysipelotrichales</taxon>
        <taxon>Erysipelotrichaceae</taxon>
        <taxon>Longicatena</taxon>
    </lineage>
</organism>
<dbReference type="Proteomes" id="UP000295773">
    <property type="component" value="Unassembled WGS sequence"/>
</dbReference>
<keyword evidence="5" id="KW-0378">Hydrolase</keyword>
<evidence type="ECO:0000313" key="19">
    <source>
        <dbReference type="EMBL" id="TCU60332.1"/>
    </source>
</evidence>
<comment type="similarity">
    <text evidence="12">Belongs to the peptidase M20C family.</text>
</comment>
<evidence type="ECO:0000256" key="4">
    <source>
        <dbReference type="ARBA" id="ARBA00022723"/>
    </source>
</evidence>
<dbReference type="Pfam" id="PF07687">
    <property type="entry name" value="M20_dimer"/>
    <property type="match status" value="1"/>
</dbReference>
<dbReference type="PANTHER" id="PTHR43501:SF1">
    <property type="entry name" value="CYTOSOL NON-SPECIFIC DIPEPTIDASE"/>
    <property type="match status" value="1"/>
</dbReference>
<evidence type="ECO:0000256" key="11">
    <source>
        <dbReference type="ARBA" id="ARBA00044252"/>
    </source>
</evidence>
<dbReference type="InterPro" id="IPR011650">
    <property type="entry name" value="Peptidase_M20_dimer"/>
</dbReference>
<evidence type="ECO:0000256" key="3">
    <source>
        <dbReference type="ARBA" id="ARBA00022670"/>
    </source>
</evidence>
<dbReference type="PRINTS" id="PR00934">
    <property type="entry name" value="XHISDIPTASE"/>
</dbReference>
<evidence type="ECO:0000256" key="6">
    <source>
        <dbReference type="ARBA" id="ARBA00022833"/>
    </source>
</evidence>
<keyword evidence="4" id="KW-0479">Metal-binding</keyword>
<dbReference type="AlphaFoldDB" id="A0A4R3TEL3"/>
<keyword evidence="3" id="KW-0645">Protease</keyword>
<dbReference type="EC" id="3.4.13.18" evidence="10"/>
<dbReference type="RefSeq" id="WP_132224431.1">
    <property type="nucleotide sequence ID" value="NZ_JANKBG010000007.1"/>
</dbReference>
<feature type="domain" description="Peptidase M20 dimerisation" evidence="18">
    <location>
        <begin position="206"/>
        <end position="288"/>
    </location>
</feature>
<dbReference type="FunFam" id="3.40.630.10:FF:000015">
    <property type="entry name" value="Aminoacyl-histidine dipeptidase PepD"/>
    <property type="match status" value="1"/>
</dbReference>
<evidence type="ECO:0000256" key="13">
    <source>
        <dbReference type="ARBA" id="ARBA00071271"/>
    </source>
</evidence>
<dbReference type="FunFam" id="3.40.630.10:FF:000018">
    <property type="entry name" value="Aminoacyl-histidine dipeptidase PepD"/>
    <property type="match status" value="1"/>
</dbReference>
<evidence type="ECO:0000256" key="9">
    <source>
        <dbReference type="ARBA" id="ARBA00036421"/>
    </source>
</evidence>
<keyword evidence="6" id="KW-0862">Zinc</keyword>
<evidence type="ECO:0000256" key="14">
    <source>
        <dbReference type="ARBA" id="ARBA00075285"/>
    </source>
</evidence>
<keyword evidence="8" id="KW-0170">Cobalt</keyword>
<name>A0A4R3TEL3_9FIRM</name>
<dbReference type="Gene3D" id="3.40.630.10">
    <property type="entry name" value="Zn peptidases"/>
    <property type="match status" value="2"/>
</dbReference>
<dbReference type="PANTHER" id="PTHR43501">
    <property type="entry name" value="CYTOSOL NON-SPECIFIC DIPEPTIDASE"/>
    <property type="match status" value="1"/>
</dbReference>
<evidence type="ECO:0000256" key="12">
    <source>
        <dbReference type="ARBA" id="ARBA00061423"/>
    </source>
</evidence>
<accession>A0A4R3TEL3</accession>
<dbReference type="Pfam" id="PF01546">
    <property type="entry name" value="Peptidase_M20"/>
    <property type="match status" value="1"/>
</dbReference>
<evidence type="ECO:0000256" key="8">
    <source>
        <dbReference type="ARBA" id="ARBA00023285"/>
    </source>
</evidence>
<comment type="cofactor">
    <cofactor evidence="1">
        <name>Co(2+)</name>
        <dbReference type="ChEBI" id="CHEBI:48828"/>
    </cofactor>
</comment>
<evidence type="ECO:0000259" key="18">
    <source>
        <dbReference type="Pfam" id="PF07687"/>
    </source>
</evidence>
<dbReference type="InterPro" id="IPR002933">
    <property type="entry name" value="Peptidase_M20"/>
</dbReference>
<dbReference type="SUPFAM" id="SSF53187">
    <property type="entry name" value="Zn-dependent exopeptidases"/>
    <property type="match status" value="1"/>
</dbReference>
<protein>
    <recommendedName>
        <fullName evidence="13">Cytosol non-specific dipeptidase</fullName>
        <ecNumber evidence="10">3.4.13.18</ecNumber>
    </recommendedName>
    <alternativeName>
        <fullName evidence="16">Aminoacyl-histidine dipeptidase</fullName>
    </alternativeName>
    <alternativeName>
        <fullName evidence="15">Beta-alanyl-histidine dipeptidase</fullName>
    </alternativeName>
    <alternativeName>
        <fullName evidence="14">Carnosinase</fullName>
    </alternativeName>
    <alternativeName>
        <fullName evidence="11">Peptidase D</fullName>
    </alternativeName>
    <alternativeName>
        <fullName evidence="17">Xaa-His dipeptidase</fullName>
    </alternativeName>
</protein>
<comment type="cofactor">
    <cofactor evidence="2">
        <name>Zn(2+)</name>
        <dbReference type="ChEBI" id="CHEBI:29105"/>
    </cofactor>
</comment>
<gene>
    <name evidence="19" type="ORF">EDD61_10721</name>
</gene>
<comment type="catalytic activity">
    <reaction evidence="9">
        <text>Hydrolysis of dipeptides, preferentially hydrophobic dipeptides including prolyl amino acids.</text>
        <dbReference type="EC" id="3.4.13.18"/>
    </reaction>
</comment>
<dbReference type="PIRSF" id="PIRSF016599">
    <property type="entry name" value="Xaa-His_dipept"/>
    <property type="match status" value="1"/>
</dbReference>
<evidence type="ECO:0000256" key="16">
    <source>
        <dbReference type="ARBA" id="ARBA00077688"/>
    </source>
</evidence>
<evidence type="ECO:0000313" key="20">
    <source>
        <dbReference type="Proteomes" id="UP000295773"/>
    </source>
</evidence>